<dbReference type="EMBL" id="UAWC01000010">
    <property type="protein sequence ID" value="SQB34470.1"/>
    <property type="molecule type" value="Genomic_DNA"/>
</dbReference>
<dbReference type="InterPro" id="IPR044068">
    <property type="entry name" value="CB"/>
</dbReference>
<dbReference type="GO" id="GO:0006310">
    <property type="term" value="P:DNA recombination"/>
    <property type="evidence" value="ECO:0007669"/>
    <property type="project" value="UniProtKB-KW"/>
</dbReference>
<evidence type="ECO:0000313" key="7">
    <source>
        <dbReference type="Proteomes" id="UP000250223"/>
    </source>
</evidence>
<name>A0A2X2Y7H4_CLOCO</name>
<dbReference type="GO" id="GO:0015074">
    <property type="term" value="P:DNA integration"/>
    <property type="evidence" value="ECO:0007669"/>
    <property type="project" value="InterPro"/>
</dbReference>
<dbReference type="PROSITE" id="PS51900">
    <property type="entry name" value="CB"/>
    <property type="match status" value="1"/>
</dbReference>
<comment type="similarity">
    <text evidence="1">Belongs to the 'phage' integrase family.</text>
</comment>
<dbReference type="RefSeq" id="WP_111921475.1">
    <property type="nucleotide sequence ID" value="NZ_UAWC01000010.1"/>
</dbReference>
<evidence type="ECO:0000256" key="4">
    <source>
        <dbReference type="PROSITE-ProRule" id="PRU01248"/>
    </source>
</evidence>
<evidence type="ECO:0000313" key="6">
    <source>
        <dbReference type="EMBL" id="SQB34470.1"/>
    </source>
</evidence>
<evidence type="ECO:0000256" key="3">
    <source>
        <dbReference type="ARBA" id="ARBA00023172"/>
    </source>
</evidence>
<organism evidence="6 7">
    <name type="scientific">Clostridium cochlearium</name>
    <dbReference type="NCBI Taxonomy" id="1494"/>
    <lineage>
        <taxon>Bacteria</taxon>
        <taxon>Bacillati</taxon>
        <taxon>Bacillota</taxon>
        <taxon>Clostridia</taxon>
        <taxon>Eubacteriales</taxon>
        <taxon>Clostridiaceae</taxon>
        <taxon>Clostridium</taxon>
    </lineage>
</organism>
<dbReference type="Proteomes" id="UP000250223">
    <property type="component" value="Unassembled WGS sequence"/>
</dbReference>
<keyword evidence="3" id="KW-0233">DNA recombination</keyword>
<feature type="domain" description="Core-binding (CB)" evidence="5">
    <location>
        <begin position="22"/>
        <end position="123"/>
    </location>
</feature>
<dbReference type="GO" id="GO:0003677">
    <property type="term" value="F:DNA binding"/>
    <property type="evidence" value="ECO:0007669"/>
    <property type="project" value="UniProtKB-UniRule"/>
</dbReference>
<dbReference type="InterPro" id="IPR013762">
    <property type="entry name" value="Integrase-like_cat_sf"/>
</dbReference>
<sequence>MRMPNIKIQLNKRLDKMINTGASKHTAKEEYKKFCKANNIKVNPSKSAFVHSFKTLDAYRQVIGEFSNWLKKEEPEVWKSKDLNKIDKNICYKYLKYRESNGKSPYTVSKDMSTLNRMFNLALTKKEGNLKQRSYKNIFRSRGSKEMDKHVNLKNYKEQICFSYAFGLRRSSIFGGNYAVKDISLIEKNGRIHCCVIEKGGKYREAPCLKIMEDYIRKNYPKIRKVSVFNIETDNFYTKEQFKELYKASDKKIFNKYPGRIDNHFFRSKYANTLYGEYLKAAKSGKVSGDVYNGACGGGVAIDYRGYNKNIVLKVSKALGHNRPSIVVEHYLRE</sequence>
<gene>
    <name evidence="6" type="ORF">NCTC13028_01382</name>
</gene>
<proteinExistence type="inferred from homology"/>
<dbReference type="InterPro" id="IPR004107">
    <property type="entry name" value="Integrase_SAM-like_N"/>
</dbReference>
<dbReference type="InterPro" id="IPR011010">
    <property type="entry name" value="DNA_brk_join_enz"/>
</dbReference>
<dbReference type="SUPFAM" id="SSF56349">
    <property type="entry name" value="DNA breaking-rejoining enzymes"/>
    <property type="match status" value="1"/>
</dbReference>
<dbReference type="Gene3D" id="1.10.150.130">
    <property type="match status" value="1"/>
</dbReference>
<evidence type="ECO:0000259" key="5">
    <source>
        <dbReference type="PROSITE" id="PS51900"/>
    </source>
</evidence>
<dbReference type="Pfam" id="PF02899">
    <property type="entry name" value="Phage_int_SAM_1"/>
    <property type="match status" value="1"/>
</dbReference>
<keyword evidence="2 4" id="KW-0238">DNA-binding</keyword>
<protein>
    <submittedName>
        <fullName evidence="6">Site-specific recombinase XerD</fullName>
    </submittedName>
</protein>
<evidence type="ECO:0000256" key="1">
    <source>
        <dbReference type="ARBA" id="ARBA00008857"/>
    </source>
</evidence>
<accession>A0A2X2Y7H4</accession>
<dbReference type="Gene3D" id="1.10.443.10">
    <property type="entry name" value="Intergrase catalytic core"/>
    <property type="match status" value="1"/>
</dbReference>
<dbReference type="InterPro" id="IPR010998">
    <property type="entry name" value="Integrase_recombinase_N"/>
</dbReference>
<reference evidence="6 7" key="1">
    <citation type="submission" date="2018-06" db="EMBL/GenBank/DDBJ databases">
        <authorList>
            <consortium name="Pathogen Informatics"/>
            <person name="Doyle S."/>
        </authorList>
    </citation>
    <scope>NUCLEOTIDE SEQUENCE [LARGE SCALE GENOMIC DNA]</scope>
    <source>
        <strain evidence="6 7">NCTC13028</strain>
    </source>
</reference>
<dbReference type="AlphaFoldDB" id="A0A2X2Y7H4"/>
<evidence type="ECO:0000256" key="2">
    <source>
        <dbReference type="ARBA" id="ARBA00023125"/>
    </source>
</evidence>